<proteinExistence type="predicted"/>
<evidence type="ECO:0000313" key="3">
    <source>
        <dbReference type="Proteomes" id="UP000219994"/>
    </source>
</evidence>
<accession>A0A2A6FU76</accession>
<feature type="coiled-coil region" evidence="1">
    <location>
        <begin position="74"/>
        <end position="109"/>
    </location>
</feature>
<gene>
    <name evidence="2" type="ORF">B5766_03005</name>
</gene>
<evidence type="ECO:0000313" key="2">
    <source>
        <dbReference type="EMBL" id="PDQ36186.1"/>
    </source>
</evidence>
<reference evidence="3" key="1">
    <citation type="submission" date="2017-03" db="EMBL/GenBank/DDBJ databases">
        <authorList>
            <person name="Lund M.B."/>
        </authorList>
    </citation>
    <scope>NUCLEOTIDE SEQUENCE [LARGE SCALE GENOMIC DNA]</scope>
</reference>
<evidence type="ECO:0000256" key="1">
    <source>
        <dbReference type="SAM" id="Coils"/>
    </source>
</evidence>
<dbReference type="Pfam" id="PF03993">
    <property type="entry name" value="DUF349"/>
    <property type="match status" value="3"/>
</dbReference>
<protein>
    <submittedName>
        <fullName evidence="2">ATPase</fullName>
    </submittedName>
</protein>
<dbReference type="EMBL" id="NAEP01000023">
    <property type="protein sequence ID" value="PDQ36186.1"/>
    <property type="molecule type" value="Genomic_DNA"/>
</dbReference>
<keyword evidence="1" id="KW-0175">Coiled coil</keyword>
<name>A0A2A6FU76_9MICO</name>
<feature type="coiled-coil region" evidence="1">
    <location>
        <begin position="311"/>
        <end position="368"/>
    </location>
</feature>
<dbReference type="AlphaFoldDB" id="A0A2A6FU76"/>
<comment type="caution">
    <text evidence="2">The sequence shown here is derived from an EMBL/GenBank/DDBJ whole genome shotgun (WGS) entry which is preliminary data.</text>
</comment>
<dbReference type="InterPro" id="IPR007139">
    <property type="entry name" value="DUF349"/>
</dbReference>
<dbReference type="Proteomes" id="UP000219994">
    <property type="component" value="Unassembled WGS sequence"/>
</dbReference>
<sequence length="393" mass="44262">MFVRTSEGERAVGQYPDGSAQEALAFFERKYADLAGQVGLLEQRVRRGAPVVDIAKTVASLRQAITTAKAVGNLDSLATRLDALSATAKELTEKQRAEAAAAVAAALEERTALIVEAEKLAAQDPNTVQWKEHTTRFEALFARWQEHQHTGPRLPKKETTELWKRFRDARNTVDQNRRSYFATLDEKNREVRAVKERLIARAEALTSRGAAAIPDFRLLLEDWKNTGRASKKVDDALWERFKAAGDVLYAAKAEIDAKEDEQYHANLALKLALLTEAEALLTERDPRVARPALNRVQRQWDDIGKVPRDQVRTTDDRIRKVENHVKALEAERWERENPERKARSEGMLGQLRDAIAKLETELATAKSRGDSRAEAEAREALDARKAWLAALEK</sequence>
<organism evidence="2 3">
    <name type="scientific">Candidatus Lumbricidiphila eiseniae</name>
    <dbReference type="NCBI Taxonomy" id="1969409"/>
    <lineage>
        <taxon>Bacteria</taxon>
        <taxon>Bacillati</taxon>
        <taxon>Actinomycetota</taxon>
        <taxon>Actinomycetes</taxon>
        <taxon>Micrococcales</taxon>
        <taxon>Microbacteriaceae</taxon>
        <taxon>Candidatus Lumbricidiphila</taxon>
    </lineage>
</organism>